<keyword evidence="1" id="KW-0812">Transmembrane</keyword>
<protein>
    <submittedName>
        <fullName evidence="2">Uncharacterized protein</fullName>
    </submittedName>
</protein>
<feature type="non-terminal residue" evidence="2">
    <location>
        <position position="350"/>
    </location>
</feature>
<sequence>MSSVDEEDNRWSRMTPVISNFERFFLRSIGLVHGVKGRLEHPMIAEEQIMLAKNRGRTRARGSSASGRRWAWMDGLRSRVAGKPRNPSFRVYKQYAGSTMDLVEMPEVKSVAELQSLDPSFPRAPKTDKPDFQDDFVDVEGGHKRFNRHWLHSKNPMTAPERFLMEGDEALFSMGFAEEIWNLLVNVLGWRKLLWWNVASELALILSTCAVLTVVAYCDGSAADLEAAGQNVFERKLLLCLSTVRLATDAVFGWEDGFTSSNLEIFLLTVEGWLHWLLLNVFSAIIVARALRPRRSIVFAPDCVVNEKELAIRVMNLRWKQVTMHNISISLHATMNDGEHRKLDCKCDYY</sequence>
<feature type="transmembrane region" description="Helical" evidence="1">
    <location>
        <begin position="273"/>
        <end position="291"/>
    </location>
</feature>
<name>A0ABQ6N4F5_9STRA</name>
<dbReference type="Proteomes" id="UP001165060">
    <property type="component" value="Unassembled WGS sequence"/>
</dbReference>
<accession>A0ABQ6N4F5</accession>
<evidence type="ECO:0000313" key="3">
    <source>
        <dbReference type="Proteomes" id="UP001165060"/>
    </source>
</evidence>
<reference evidence="2 3" key="1">
    <citation type="journal article" date="2023" name="Commun. Biol.">
        <title>Genome analysis of Parmales, the sister group of diatoms, reveals the evolutionary specialization of diatoms from phago-mixotrophs to photoautotrophs.</title>
        <authorList>
            <person name="Ban H."/>
            <person name="Sato S."/>
            <person name="Yoshikawa S."/>
            <person name="Yamada K."/>
            <person name="Nakamura Y."/>
            <person name="Ichinomiya M."/>
            <person name="Sato N."/>
            <person name="Blanc-Mathieu R."/>
            <person name="Endo H."/>
            <person name="Kuwata A."/>
            <person name="Ogata H."/>
        </authorList>
    </citation>
    <scope>NUCLEOTIDE SEQUENCE [LARGE SCALE GENOMIC DNA]</scope>
</reference>
<proteinExistence type="predicted"/>
<dbReference type="EMBL" id="BRYB01003601">
    <property type="protein sequence ID" value="GMI39367.1"/>
    <property type="molecule type" value="Genomic_DNA"/>
</dbReference>
<keyword evidence="1" id="KW-1133">Transmembrane helix</keyword>
<keyword evidence="3" id="KW-1185">Reference proteome</keyword>
<comment type="caution">
    <text evidence="2">The sequence shown here is derived from an EMBL/GenBank/DDBJ whole genome shotgun (WGS) entry which is preliminary data.</text>
</comment>
<keyword evidence="1" id="KW-0472">Membrane</keyword>
<gene>
    <name evidence="2" type="ORF">TeGR_g14353</name>
</gene>
<organism evidence="2 3">
    <name type="scientific">Tetraparma gracilis</name>
    <dbReference type="NCBI Taxonomy" id="2962635"/>
    <lineage>
        <taxon>Eukaryota</taxon>
        <taxon>Sar</taxon>
        <taxon>Stramenopiles</taxon>
        <taxon>Ochrophyta</taxon>
        <taxon>Bolidophyceae</taxon>
        <taxon>Parmales</taxon>
        <taxon>Triparmaceae</taxon>
        <taxon>Tetraparma</taxon>
    </lineage>
</organism>
<evidence type="ECO:0000313" key="2">
    <source>
        <dbReference type="EMBL" id="GMI39367.1"/>
    </source>
</evidence>
<evidence type="ECO:0000256" key="1">
    <source>
        <dbReference type="SAM" id="Phobius"/>
    </source>
</evidence>
<feature type="transmembrane region" description="Helical" evidence="1">
    <location>
        <begin position="193"/>
        <end position="217"/>
    </location>
</feature>